<evidence type="ECO:0000313" key="2">
    <source>
        <dbReference type="Proteomes" id="UP001239445"/>
    </source>
</evidence>
<sequence length="200" mass="21870">MFLSGSCKMLGVSKSARVIRSPLADYTEMLQQPGPDVRPATHGQAAPRFRDGTRQVCRTCRSQKIASGSGCVLPPRLPLLQQSTYGPRGRCGRLNDGRVEIRAQSTVRRRWVAQRLGGTRLGICTEYFEVEKAGLFLTRLLSMMIPAKETPSKVISVAALPNLTQSPVHSVVTFPSTMSGIRSIMPMALQLASFPKDVLV</sequence>
<dbReference type="AlphaFoldDB" id="A0AAJ0F6K9"/>
<keyword evidence="2" id="KW-1185">Reference proteome</keyword>
<accession>A0AAJ0F6K9</accession>
<organism evidence="1 2">
    <name type="scientific">Echria macrotheca</name>
    <dbReference type="NCBI Taxonomy" id="438768"/>
    <lineage>
        <taxon>Eukaryota</taxon>
        <taxon>Fungi</taxon>
        <taxon>Dikarya</taxon>
        <taxon>Ascomycota</taxon>
        <taxon>Pezizomycotina</taxon>
        <taxon>Sordariomycetes</taxon>
        <taxon>Sordariomycetidae</taxon>
        <taxon>Sordariales</taxon>
        <taxon>Schizotheciaceae</taxon>
        <taxon>Echria</taxon>
    </lineage>
</organism>
<protein>
    <submittedName>
        <fullName evidence="1">Uncharacterized protein</fullName>
    </submittedName>
</protein>
<comment type="caution">
    <text evidence="1">The sequence shown here is derived from an EMBL/GenBank/DDBJ whole genome shotgun (WGS) entry which is preliminary data.</text>
</comment>
<proteinExistence type="predicted"/>
<name>A0AAJ0F6K9_9PEZI</name>
<gene>
    <name evidence="1" type="ORF">QBC47DRAFT_196821</name>
</gene>
<evidence type="ECO:0000313" key="1">
    <source>
        <dbReference type="EMBL" id="KAK1755787.1"/>
    </source>
</evidence>
<dbReference type="EMBL" id="MU839833">
    <property type="protein sequence ID" value="KAK1755787.1"/>
    <property type="molecule type" value="Genomic_DNA"/>
</dbReference>
<dbReference type="Proteomes" id="UP001239445">
    <property type="component" value="Unassembled WGS sequence"/>
</dbReference>
<reference evidence="1" key="1">
    <citation type="submission" date="2023-06" db="EMBL/GenBank/DDBJ databases">
        <title>Genome-scale phylogeny and comparative genomics of the fungal order Sordariales.</title>
        <authorList>
            <consortium name="Lawrence Berkeley National Laboratory"/>
            <person name="Hensen N."/>
            <person name="Bonometti L."/>
            <person name="Westerberg I."/>
            <person name="Brannstrom I.O."/>
            <person name="Guillou S."/>
            <person name="Cros-Aarteil S."/>
            <person name="Calhoun S."/>
            <person name="Haridas S."/>
            <person name="Kuo A."/>
            <person name="Mondo S."/>
            <person name="Pangilinan J."/>
            <person name="Riley R."/>
            <person name="Labutti K."/>
            <person name="Andreopoulos B."/>
            <person name="Lipzen A."/>
            <person name="Chen C."/>
            <person name="Yanf M."/>
            <person name="Daum C."/>
            <person name="Ng V."/>
            <person name="Clum A."/>
            <person name="Steindorff A."/>
            <person name="Ohm R."/>
            <person name="Martin F."/>
            <person name="Silar P."/>
            <person name="Natvig D."/>
            <person name="Lalanne C."/>
            <person name="Gautier V."/>
            <person name="Ament-Velasquez S.L."/>
            <person name="Kruys A."/>
            <person name="Hutchinson M.I."/>
            <person name="Powell A.J."/>
            <person name="Barry K."/>
            <person name="Miller A.N."/>
            <person name="Grigoriev I.V."/>
            <person name="Debuchy R."/>
            <person name="Gladieux P."/>
            <person name="Thoren M.H."/>
            <person name="Johannesson H."/>
        </authorList>
    </citation>
    <scope>NUCLEOTIDE SEQUENCE</scope>
    <source>
        <strain evidence="1">PSN4</strain>
    </source>
</reference>